<keyword evidence="9" id="KW-1185">Reference proteome</keyword>
<evidence type="ECO:0000259" key="7">
    <source>
        <dbReference type="SMART" id="SM00905"/>
    </source>
</evidence>
<dbReference type="InterPro" id="IPR006156">
    <property type="entry name" value="Dihydroneopterin_aldolase"/>
</dbReference>
<dbReference type="EC" id="4.1.2.25" evidence="6"/>
<evidence type="ECO:0000256" key="1">
    <source>
        <dbReference type="ARBA" id="ARBA00001353"/>
    </source>
</evidence>
<comment type="similarity">
    <text evidence="3 6">Belongs to the DHNA family.</text>
</comment>
<dbReference type="SUPFAM" id="SSF55620">
    <property type="entry name" value="Tetrahydrobiopterin biosynthesis enzymes-like"/>
    <property type="match status" value="1"/>
</dbReference>
<dbReference type="CDD" id="cd00534">
    <property type="entry name" value="DHNA_DHNTPE"/>
    <property type="match status" value="1"/>
</dbReference>
<dbReference type="InterPro" id="IPR006157">
    <property type="entry name" value="FolB_dom"/>
</dbReference>
<dbReference type="GO" id="GO:0046656">
    <property type="term" value="P:folic acid biosynthetic process"/>
    <property type="evidence" value="ECO:0007669"/>
    <property type="project" value="UniProtKB-UniRule"/>
</dbReference>
<comment type="pathway">
    <text evidence="2 6">Cofactor biosynthesis; tetrahydrofolate biosynthesis; 2-amino-4-hydroxy-6-hydroxymethyl-7,8-dihydropteridine diphosphate from 7,8-dihydroneopterin triphosphate: step 3/4.</text>
</comment>
<evidence type="ECO:0000256" key="5">
    <source>
        <dbReference type="ARBA" id="ARBA00023239"/>
    </source>
</evidence>
<dbReference type="FunFam" id="3.30.1130.10:FF:000003">
    <property type="entry name" value="7,8-dihydroneopterin aldolase"/>
    <property type="match status" value="1"/>
</dbReference>
<name>A0A5C1Q974_9SPIO</name>
<dbReference type="UniPathway" id="UPA00077">
    <property type="reaction ID" value="UER00154"/>
</dbReference>
<organism evidence="8 9">
    <name type="scientific">Thiospirochaeta perfilievii</name>
    <dbReference type="NCBI Taxonomy" id="252967"/>
    <lineage>
        <taxon>Bacteria</taxon>
        <taxon>Pseudomonadati</taxon>
        <taxon>Spirochaetota</taxon>
        <taxon>Spirochaetia</taxon>
        <taxon>Spirochaetales</taxon>
        <taxon>Spirochaetaceae</taxon>
        <taxon>Thiospirochaeta</taxon>
    </lineage>
</organism>
<dbReference type="NCBIfam" id="TIGR00525">
    <property type="entry name" value="folB"/>
    <property type="match status" value="1"/>
</dbReference>
<dbReference type="OrthoDB" id="9808041at2"/>
<keyword evidence="5 6" id="KW-0456">Lyase</keyword>
<evidence type="ECO:0000256" key="2">
    <source>
        <dbReference type="ARBA" id="ARBA00005013"/>
    </source>
</evidence>
<protein>
    <recommendedName>
        <fullName evidence="6">7,8-dihydroneopterin aldolase</fullName>
        <ecNumber evidence="6">4.1.2.25</ecNumber>
    </recommendedName>
</protein>
<dbReference type="KEGG" id="sper:EW093_04870"/>
<reference evidence="8 9" key="2">
    <citation type="submission" date="2019-09" db="EMBL/GenBank/DDBJ databases">
        <title>Complete Genome Sequence and Methylome Analysis of free living Spirochaetas.</title>
        <authorList>
            <person name="Leshcheva N."/>
            <person name="Mikheeva N."/>
        </authorList>
    </citation>
    <scope>NUCLEOTIDE SEQUENCE [LARGE SCALE GENOMIC DNA]</scope>
    <source>
        <strain evidence="8 9">P</strain>
    </source>
</reference>
<dbReference type="PANTHER" id="PTHR42844">
    <property type="entry name" value="DIHYDRONEOPTERIN ALDOLASE 1-RELATED"/>
    <property type="match status" value="1"/>
</dbReference>
<dbReference type="Proteomes" id="UP000323824">
    <property type="component" value="Chromosome"/>
</dbReference>
<evidence type="ECO:0000313" key="9">
    <source>
        <dbReference type="Proteomes" id="UP000323824"/>
    </source>
</evidence>
<reference evidence="8 9" key="1">
    <citation type="submission" date="2019-02" db="EMBL/GenBank/DDBJ databases">
        <authorList>
            <person name="Fomenkov A."/>
            <person name="Dubinina G."/>
            <person name="Grabovich M."/>
            <person name="Vincze T."/>
            <person name="Roberts R.J."/>
        </authorList>
    </citation>
    <scope>NUCLEOTIDE SEQUENCE [LARGE SCALE GENOMIC DNA]</scope>
    <source>
        <strain evidence="8 9">P</strain>
    </source>
</reference>
<dbReference type="GO" id="GO:0046654">
    <property type="term" value="P:tetrahydrofolate biosynthetic process"/>
    <property type="evidence" value="ECO:0007669"/>
    <property type="project" value="UniProtKB-UniRule"/>
</dbReference>
<proteinExistence type="inferred from homology"/>
<evidence type="ECO:0000256" key="4">
    <source>
        <dbReference type="ARBA" id="ARBA00022909"/>
    </source>
</evidence>
<dbReference type="AlphaFoldDB" id="A0A5C1Q974"/>
<dbReference type="PANTHER" id="PTHR42844:SF1">
    <property type="entry name" value="DIHYDRONEOPTERIN ALDOLASE 1-RELATED"/>
    <property type="match status" value="1"/>
</dbReference>
<evidence type="ECO:0000256" key="6">
    <source>
        <dbReference type="RuleBase" id="RU362079"/>
    </source>
</evidence>
<dbReference type="GO" id="GO:0004150">
    <property type="term" value="F:dihydroneopterin aldolase activity"/>
    <property type="evidence" value="ECO:0007669"/>
    <property type="project" value="UniProtKB-UniRule"/>
</dbReference>
<keyword evidence="4 6" id="KW-0289">Folate biosynthesis</keyword>
<dbReference type="NCBIfam" id="TIGR00526">
    <property type="entry name" value="folB_dom"/>
    <property type="match status" value="1"/>
</dbReference>
<feature type="domain" description="Dihydroneopterin aldolase/epimerase" evidence="7">
    <location>
        <begin position="4"/>
        <end position="117"/>
    </location>
</feature>
<comment type="function">
    <text evidence="6">Catalyzes the conversion of 7,8-dihydroneopterin to 6-hydroxymethyl-7,8-dihydropterin.</text>
</comment>
<evidence type="ECO:0000256" key="3">
    <source>
        <dbReference type="ARBA" id="ARBA00005708"/>
    </source>
</evidence>
<evidence type="ECO:0000313" key="8">
    <source>
        <dbReference type="EMBL" id="QEN04061.1"/>
    </source>
</evidence>
<dbReference type="GO" id="GO:0005737">
    <property type="term" value="C:cytoplasm"/>
    <property type="evidence" value="ECO:0007669"/>
    <property type="project" value="TreeGrafter"/>
</dbReference>
<dbReference type="SMART" id="SM00905">
    <property type="entry name" value="FolB"/>
    <property type="match status" value="1"/>
</dbReference>
<sequence length="121" mass="13664">MDKILLNNMCFYGYHGVLPEETKLGQKFFIDMEIFLDLEAAGRTDDIAKSISYAEVFEIVKEVTQGEPYQLIEALAHGIAKRVLSTYNSIDSVLVRVKKPEAPVPGSYDYFGVEIVRRQNG</sequence>
<dbReference type="Pfam" id="PF02152">
    <property type="entry name" value="FolB"/>
    <property type="match status" value="1"/>
</dbReference>
<gene>
    <name evidence="8" type="primary">folB</name>
    <name evidence="8" type="ORF">EW093_04870</name>
</gene>
<comment type="catalytic activity">
    <reaction evidence="1 6">
        <text>7,8-dihydroneopterin = 6-hydroxymethyl-7,8-dihydropterin + glycolaldehyde</text>
        <dbReference type="Rhea" id="RHEA:10540"/>
        <dbReference type="ChEBI" id="CHEBI:17001"/>
        <dbReference type="ChEBI" id="CHEBI:17071"/>
        <dbReference type="ChEBI" id="CHEBI:44841"/>
        <dbReference type="EC" id="4.1.2.25"/>
    </reaction>
</comment>
<accession>A0A5C1Q974</accession>
<dbReference type="InterPro" id="IPR043133">
    <property type="entry name" value="GTP-CH-I_C/QueF"/>
</dbReference>
<dbReference type="Gene3D" id="3.30.1130.10">
    <property type="match status" value="1"/>
</dbReference>
<dbReference type="RefSeq" id="WP_149567318.1">
    <property type="nucleotide sequence ID" value="NZ_CP035807.1"/>
</dbReference>
<dbReference type="EMBL" id="CP035807">
    <property type="protein sequence ID" value="QEN04061.1"/>
    <property type="molecule type" value="Genomic_DNA"/>
</dbReference>